<protein>
    <submittedName>
        <fullName evidence="1">Uncharacterized protein</fullName>
    </submittedName>
</protein>
<proteinExistence type="predicted"/>
<accession>A0A0A9HR55</accession>
<dbReference type="AlphaFoldDB" id="A0A0A9HR55"/>
<reference evidence="1" key="2">
    <citation type="journal article" date="2015" name="Data Brief">
        <title>Shoot transcriptome of the giant reed, Arundo donax.</title>
        <authorList>
            <person name="Barrero R.A."/>
            <person name="Guerrero F.D."/>
            <person name="Moolhuijzen P."/>
            <person name="Goolsby J.A."/>
            <person name="Tidwell J."/>
            <person name="Bellgard S.E."/>
            <person name="Bellgard M.I."/>
        </authorList>
    </citation>
    <scope>NUCLEOTIDE SEQUENCE</scope>
    <source>
        <tissue evidence="1">Shoot tissue taken approximately 20 cm above the soil surface</tissue>
    </source>
</reference>
<name>A0A0A9HR55_ARUDO</name>
<reference evidence="1" key="1">
    <citation type="submission" date="2014-09" db="EMBL/GenBank/DDBJ databases">
        <authorList>
            <person name="Magalhaes I.L.F."/>
            <person name="Oliveira U."/>
            <person name="Santos F.R."/>
            <person name="Vidigal T.H.D.A."/>
            <person name="Brescovit A.D."/>
            <person name="Santos A.J."/>
        </authorList>
    </citation>
    <scope>NUCLEOTIDE SEQUENCE</scope>
    <source>
        <tissue evidence="1">Shoot tissue taken approximately 20 cm above the soil surface</tissue>
    </source>
</reference>
<sequence>MTSPSIEVHFQLSQALDKLHHKRNIEDRLNFLHQMLHIACLPGAQM</sequence>
<organism evidence="1">
    <name type="scientific">Arundo donax</name>
    <name type="common">Giant reed</name>
    <name type="synonym">Donax arundinaceus</name>
    <dbReference type="NCBI Taxonomy" id="35708"/>
    <lineage>
        <taxon>Eukaryota</taxon>
        <taxon>Viridiplantae</taxon>
        <taxon>Streptophyta</taxon>
        <taxon>Embryophyta</taxon>
        <taxon>Tracheophyta</taxon>
        <taxon>Spermatophyta</taxon>
        <taxon>Magnoliopsida</taxon>
        <taxon>Liliopsida</taxon>
        <taxon>Poales</taxon>
        <taxon>Poaceae</taxon>
        <taxon>PACMAD clade</taxon>
        <taxon>Arundinoideae</taxon>
        <taxon>Arundineae</taxon>
        <taxon>Arundo</taxon>
    </lineage>
</organism>
<dbReference type="EMBL" id="GBRH01158709">
    <property type="protein sequence ID" value="JAE39187.1"/>
    <property type="molecule type" value="Transcribed_RNA"/>
</dbReference>
<evidence type="ECO:0000313" key="1">
    <source>
        <dbReference type="EMBL" id="JAE39187.1"/>
    </source>
</evidence>